<reference evidence="1 3" key="2">
    <citation type="journal article" date="2018" name="Microb. Genom.">
        <title>Deciphering the unexplored Leptospira diversity from soils uncovers genomic evolution to virulence.</title>
        <authorList>
            <person name="Thibeaux R."/>
            <person name="Iraola G."/>
            <person name="Ferres I."/>
            <person name="Bierque E."/>
            <person name="Girault D."/>
            <person name="Soupe-Gilbert M.E."/>
            <person name="Picardeau M."/>
            <person name="Goarant C."/>
        </authorList>
    </citation>
    <scope>NUCLEOTIDE SEQUENCE [LARGE SCALE GENOMIC DNA]</scope>
    <source>
        <strain evidence="1 3">ATI7-C-A5</strain>
    </source>
</reference>
<dbReference type="Gene3D" id="2.120.10.30">
    <property type="entry name" value="TolB, C-terminal domain"/>
    <property type="match status" value="2"/>
</dbReference>
<comment type="caution">
    <text evidence="2">The sequence shown here is derived from an EMBL/GenBank/DDBJ whole genome shotgun (WGS) entry which is preliminary data.</text>
</comment>
<keyword evidence="3" id="KW-1185">Reference proteome</keyword>
<protein>
    <submittedName>
        <fullName evidence="1">SBBP repeat-containing protein</fullName>
    </submittedName>
</protein>
<dbReference type="Pfam" id="PF06739">
    <property type="entry name" value="SBBP"/>
    <property type="match status" value="4"/>
</dbReference>
<name>A0A2N0BBL5_9LEPT</name>
<dbReference type="EMBL" id="NPEF01000036">
    <property type="protein sequence ID" value="PJZ93926.1"/>
    <property type="molecule type" value="Genomic_DNA"/>
</dbReference>
<dbReference type="InterPro" id="IPR052918">
    <property type="entry name" value="Motility_Chemotaxis_Reg"/>
</dbReference>
<dbReference type="PANTHER" id="PTHR35580:SF1">
    <property type="entry name" value="PHYTASE-LIKE DOMAIN-CONTAINING PROTEIN"/>
    <property type="match status" value="1"/>
</dbReference>
<proteinExistence type="predicted"/>
<accession>A0A2N0BBL5</accession>
<evidence type="ECO:0000313" key="3">
    <source>
        <dbReference type="Proteomes" id="UP000232122"/>
    </source>
</evidence>
<dbReference type="Proteomes" id="UP000232122">
    <property type="component" value="Unassembled WGS sequence"/>
</dbReference>
<dbReference type="InterPro" id="IPR011042">
    <property type="entry name" value="6-blade_b-propeller_TolB-like"/>
</dbReference>
<evidence type="ECO:0000313" key="2">
    <source>
        <dbReference type="EMBL" id="PJZ93926.1"/>
    </source>
</evidence>
<dbReference type="RefSeq" id="WP_100764745.1">
    <property type="nucleotide sequence ID" value="NZ_NPEF02000022.1"/>
</dbReference>
<reference evidence="1" key="3">
    <citation type="submission" date="2023-10" db="EMBL/GenBank/DDBJ databases">
        <authorList>
            <person name="Picardeau M."/>
            <person name="Thibeaux R."/>
        </authorList>
    </citation>
    <scope>NUCLEOTIDE SEQUENCE</scope>
    <source>
        <strain evidence="1">ATI7-C-A5</strain>
    </source>
</reference>
<sequence>MTSRTQTKKRAKTWIPFLLFLFFRCMKDDPNETADTARDLILGNAYVYSLHSTRLLGSPDAFTAASSITSDGSGNTIAVGYTNGNLDGATRIGASQDSFLVKYGIDSGKRWTKTYGVEGANTQSYGITADPDGNIYASGATNGNLHGETLGGITDLFVTKFDPLGTRLWTRLSGTAGANTKGWAIAYAPEDSVYAVGFTKGNLDGQVLTGEEDLAIVKYDSSGNRSWTRTLGVTGSITEGLAVACDSNSNVYVTGFTEGNLDGQTLDGLMGIFTVKYDKSGNKLWTRLLGSPDPNYGFSRGVGIVADPLGNSYVTGWTQGALGGNPDIGHLDSVLIKYDTNGNRLWVFTYGAPGIFTESKGIARTKDGDIYVVGVANGDLHAERISGRLDSYVIRFDAEGERKWTRLFGTFGAQTRAASIAVDELGGIHVTGDTEGNLDGRPRTGITDSFFVKYDVFGTRL</sequence>
<dbReference type="EMBL" id="NPEF02000022">
    <property type="protein sequence ID" value="MDV6237280.1"/>
    <property type="molecule type" value="Genomic_DNA"/>
</dbReference>
<dbReference type="InterPro" id="IPR010620">
    <property type="entry name" value="SBBP_repeat"/>
</dbReference>
<dbReference type="PANTHER" id="PTHR35580">
    <property type="entry name" value="CELL SURFACE GLYCOPROTEIN (S-LAYER PROTEIN)-LIKE PROTEIN"/>
    <property type="match status" value="1"/>
</dbReference>
<dbReference type="SUPFAM" id="SSF101898">
    <property type="entry name" value="NHL repeat"/>
    <property type="match status" value="1"/>
</dbReference>
<evidence type="ECO:0000313" key="1">
    <source>
        <dbReference type="EMBL" id="MDV6237280.1"/>
    </source>
</evidence>
<dbReference type="OrthoDB" id="344059at2"/>
<gene>
    <name evidence="1" type="ORF">CH379_016730</name>
    <name evidence="2" type="ORF">CH379_05260</name>
</gene>
<reference evidence="2" key="1">
    <citation type="submission" date="2017-07" db="EMBL/GenBank/DDBJ databases">
        <title>Leptospira spp. isolated from tropical soils.</title>
        <authorList>
            <person name="Thibeaux R."/>
            <person name="Iraola G."/>
            <person name="Ferres I."/>
            <person name="Bierque E."/>
            <person name="Girault D."/>
            <person name="Soupe-Gilbert M.-E."/>
            <person name="Picardeau M."/>
            <person name="Goarant C."/>
        </authorList>
    </citation>
    <scope>NUCLEOTIDE SEQUENCE [LARGE SCALE GENOMIC DNA]</scope>
    <source>
        <strain evidence="2">ATI7-C-A5</strain>
    </source>
</reference>
<organism evidence="2">
    <name type="scientific">Leptospira ellisii</name>
    <dbReference type="NCBI Taxonomy" id="2023197"/>
    <lineage>
        <taxon>Bacteria</taxon>
        <taxon>Pseudomonadati</taxon>
        <taxon>Spirochaetota</taxon>
        <taxon>Spirochaetia</taxon>
        <taxon>Leptospirales</taxon>
        <taxon>Leptospiraceae</taxon>
        <taxon>Leptospira</taxon>
    </lineage>
</organism>
<dbReference type="SUPFAM" id="SSF63829">
    <property type="entry name" value="Calcium-dependent phosphotriesterase"/>
    <property type="match status" value="1"/>
</dbReference>
<dbReference type="AlphaFoldDB" id="A0A2N0BBL5"/>